<reference evidence="1" key="2">
    <citation type="journal article" date="2024" name="Plant">
        <title>Genomic evolution and insights into agronomic trait innovations of Sesamum species.</title>
        <authorList>
            <person name="Miao H."/>
            <person name="Wang L."/>
            <person name="Qu L."/>
            <person name="Liu H."/>
            <person name="Sun Y."/>
            <person name="Le M."/>
            <person name="Wang Q."/>
            <person name="Wei S."/>
            <person name="Zheng Y."/>
            <person name="Lin W."/>
            <person name="Duan Y."/>
            <person name="Cao H."/>
            <person name="Xiong S."/>
            <person name="Wang X."/>
            <person name="Wei L."/>
            <person name="Li C."/>
            <person name="Ma Q."/>
            <person name="Ju M."/>
            <person name="Zhao R."/>
            <person name="Li G."/>
            <person name="Mu C."/>
            <person name="Tian Q."/>
            <person name="Mei H."/>
            <person name="Zhang T."/>
            <person name="Gao T."/>
            <person name="Zhang H."/>
        </authorList>
    </citation>
    <scope>NUCLEOTIDE SEQUENCE</scope>
    <source>
        <strain evidence="1">KEN8</strain>
    </source>
</reference>
<dbReference type="AlphaFoldDB" id="A0AAW2PC62"/>
<proteinExistence type="predicted"/>
<accession>A0AAW2PC62</accession>
<evidence type="ECO:0000313" key="1">
    <source>
        <dbReference type="EMBL" id="KAL0352359.1"/>
    </source>
</evidence>
<name>A0AAW2PC62_9LAMI</name>
<gene>
    <name evidence="1" type="ORF">Scaly_1624600</name>
</gene>
<reference evidence="1" key="1">
    <citation type="submission" date="2020-06" db="EMBL/GenBank/DDBJ databases">
        <authorList>
            <person name="Li T."/>
            <person name="Hu X."/>
            <person name="Zhang T."/>
            <person name="Song X."/>
            <person name="Zhang H."/>
            <person name="Dai N."/>
            <person name="Sheng W."/>
            <person name="Hou X."/>
            <person name="Wei L."/>
        </authorList>
    </citation>
    <scope>NUCLEOTIDE SEQUENCE</scope>
    <source>
        <strain evidence="1">KEN8</strain>
        <tissue evidence="1">Leaf</tissue>
    </source>
</reference>
<organism evidence="1">
    <name type="scientific">Sesamum calycinum</name>
    <dbReference type="NCBI Taxonomy" id="2727403"/>
    <lineage>
        <taxon>Eukaryota</taxon>
        <taxon>Viridiplantae</taxon>
        <taxon>Streptophyta</taxon>
        <taxon>Embryophyta</taxon>
        <taxon>Tracheophyta</taxon>
        <taxon>Spermatophyta</taxon>
        <taxon>Magnoliopsida</taxon>
        <taxon>eudicotyledons</taxon>
        <taxon>Gunneridae</taxon>
        <taxon>Pentapetalae</taxon>
        <taxon>asterids</taxon>
        <taxon>lamiids</taxon>
        <taxon>Lamiales</taxon>
        <taxon>Pedaliaceae</taxon>
        <taxon>Sesamum</taxon>
    </lineage>
</organism>
<comment type="caution">
    <text evidence="1">The sequence shown here is derived from an EMBL/GenBank/DDBJ whole genome shotgun (WGS) entry which is preliminary data.</text>
</comment>
<dbReference type="EMBL" id="JACGWM010000009">
    <property type="protein sequence ID" value="KAL0352359.1"/>
    <property type="molecule type" value="Genomic_DNA"/>
</dbReference>
<sequence>MEFEFDQSGYVLTLRKEEEKENPWQVDLEWCDFFVHVHNLAIGQMNREVAIFIGNHVHRFLDLELDRDRSSWGLFLRIRVSLNIKRPLCRALTLHTADRDDRIITFMRWDHSLNEGPLLRNPSLLSRPWNCEI</sequence>
<protein>
    <submittedName>
        <fullName evidence="1">Uncharacterized protein</fullName>
    </submittedName>
</protein>